<keyword evidence="3" id="KW-0472">Membrane</keyword>
<feature type="coiled-coil region" evidence="1">
    <location>
        <begin position="110"/>
        <end position="222"/>
    </location>
</feature>
<feature type="region of interest" description="Disordered" evidence="2">
    <location>
        <begin position="460"/>
        <end position="479"/>
    </location>
</feature>
<keyword evidence="1" id="KW-0175">Coiled coil</keyword>
<reference evidence="4" key="1">
    <citation type="submission" date="2017-01" db="EMBL/GenBank/DDBJ databases">
        <title>A deep insight into the sialotranscriptome of adult male and female Cluex tarsalis mosquitoes.</title>
        <authorList>
            <person name="Ribeiro J.M."/>
            <person name="Moreira F."/>
            <person name="Bernard K.A."/>
            <person name="Calvo E."/>
        </authorList>
    </citation>
    <scope>NUCLEOTIDE SEQUENCE</scope>
    <source>
        <strain evidence="4">Kern County</strain>
        <tissue evidence="4">Salivary glands</tissue>
    </source>
</reference>
<feature type="compositionally biased region" description="Polar residues" evidence="2">
    <location>
        <begin position="369"/>
        <end position="382"/>
    </location>
</feature>
<protein>
    <submittedName>
        <fullName evidence="4">Uncharacterized protein</fullName>
    </submittedName>
</protein>
<feature type="region of interest" description="Disordered" evidence="2">
    <location>
        <begin position="369"/>
        <end position="425"/>
    </location>
</feature>
<keyword evidence="3" id="KW-1133">Transmembrane helix</keyword>
<feature type="compositionally biased region" description="Acidic residues" evidence="2">
    <location>
        <begin position="610"/>
        <end position="624"/>
    </location>
</feature>
<feature type="compositionally biased region" description="Low complexity" evidence="2">
    <location>
        <begin position="550"/>
        <end position="560"/>
    </location>
</feature>
<feature type="compositionally biased region" description="Low complexity" evidence="2">
    <location>
        <begin position="399"/>
        <end position="411"/>
    </location>
</feature>
<accession>A0A1Q3G1R3</accession>
<sequence length="636" mass="69880">MTAPRLVARASRSRFLVGLGILILMVGFVAIFHSSQQQLDQLRNLSIRCEQQQEAISAKMQVVVDQKLRLENTLQSERLVHEQNRVELQHKVHDEKEQHTKADQEANIRYASLQQHYNLMKSQLDDLTEECSKSKRKQHEEVNSLQRKVSELQGMVALHHKESASDVEQLKAQLAQAKQEKVNLESAYRQKLAFKEKTIESLKKLNEKMEKENSQYIELCKIPPGQMPHHYKAAEVFEQLPPGIPNSGPLRSFAEQISVSEDLYKIPVVLRNRTTSTNGVGAHPGKVASEETHGVIAKPFETNDNARPRPAAAAGAAADGGVINSVENFQIIPKPLPLVFEDESKKQSNNQNVLQQPQLLKTSTSISSALNKKTSERNSNLQVPILAAPTVVSPEGGKSSSSTTSTTTTSSGGLVKKPVSKHRSKALPEGVVPFPESMEDLMKTDENNSENAINNRYQNAASHQSLNANGGADKRSRNDKDLNFMNANVELENGAQEVDDFNLGGGGGGAAAAAANNNQLQQPNVKDNGENMNAAEEDTNLYEQKLFANQGQGQQQQHGGADYNEVHHHGGGGKGAGIGEKLINEIARDHGKEGDNYPNEMEEDLHLDGQQEAEEEGDVGEYDDPTALKQGHAERN</sequence>
<feature type="compositionally biased region" description="Basic and acidic residues" evidence="2">
    <location>
        <begin position="582"/>
        <end position="595"/>
    </location>
</feature>
<evidence type="ECO:0000256" key="2">
    <source>
        <dbReference type="SAM" id="MobiDB-lite"/>
    </source>
</evidence>
<feature type="transmembrane region" description="Helical" evidence="3">
    <location>
        <begin position="15"/>
        <end position="33"/>
    </location>
</feature>
<evidence type="ECO:0000313" key="4">
    <source>
        <dbReference type="EMBL" id="JAV33757.1"/>
    </source>
</evidence>
<dbReference type="PANTHER" id="PTHR22909">
    <property type="entry name" value="GOLGI INTEGRAL MEMBRANE PROTEIN 4"/>
    <property type="match status" value="1"/>
</dbReference>
<keyword evidence="3" id="KW-0812">Transmembrane</keyword>
<feature type="region of interest" description="Disordered" evidence="2">
    <location>
        <begin position="549"/>
        <end position="636"/>
    </location>
</feature>
<proteinExistence type="predicted"/>
<dbReference type="InterPro" id="IPR042336">
    <property type="entry name" value="GOLIM4"/>
</dbReference>
<dbReference type="PANTHER" id="PTHR22909:SF24">
    <property type="entry name" value="GOLGI INTEGRAL MEMBRANE PROTEIN 4-RELATED"/>
    <property type="match status" value="1"/>
</dbReference>
<dbReference type="AlphaFoldDB" id="A0A1Q3G1R3"/>
<organism evidence="4">
    <name type="scientific">Culex tarsalis</name>
    <name type="common">Encephalitis mosquito</name>
    <dbReference type="NCBI Taxonomy" id="7177"/>
    <lineage>
        <taxon>Eukaryota</taxon>
        <taxon>Metazoa</taxon>
        <taxon>Ecdysozoa</taxon>
        <taxon>Arthropoda</taxon>
        <taxon>Hexapoda</taxon>
        <taxon>Insecta</taxon>
        <taxon>Pterygota</taxon>
        <taxon>Neoptera</taxon>
        <taxon>Endopterygota</taxon>
        <taxon>Diptera</taxon>
        <taxon>Nematocera</taxon>
        <taxon>Culicoidea</taxon>
        <taxon>Culicidae</taxon>
        <taxon>Culicinae</taxon>
        <taxon>Culicini</taxon>
        <taxon>Culex</taxon>
        <taxon>Culex</taxon>
    </lineage>
</organism>
<evidence type="ECO:0000256" key="1">
    <source>
        <dbReference type="SAM" id="Coils"/>
    </source>
</evidence>
<dbReference type="GO" id="GO:0000139">
    <property type="term" value="C:Golgi membrane"/>
    <property type="evidence" value="ECO:0007669"/>
    <property type="project" value="InterPro"/>
</dbReference>
<name>A0A1Q3G1R3_CULTA</name>
<dbReference type="EMBL" id="GFDL01001288">
    <property type="protein sequence ID" value="JAV33757.1"/>
    <property type="molecule type" value="Transcribed_RNA"/>
</dbReference>
<evidence type="ECO:0000256" key="3">
    <source>
        <dbReference type="SAM" id="Phobius"/>
    </source>
</evidence>